<accession>A0ABT4HEE5</accession>
<dbReference type="SUPFAM" id="SSF54427">
    <property type="entry name" value="NTF2-like"/>
    <property type="match status" value="1"/>
</dbReference>
<dbReference type="Proteomes" id="UP001084650">
    <property type="component" value="Unassembled WGS sequence"/>
</dbReference>
<dbReference type="RefSeq" id="WP_268786001.1">
    <property type="nucleotide sequence ID" value="NZ_JAPQYE010000004.1"/>
</dbReference>
<comment type="subcellular location">
    <subcellularLocation>
        <location evidence="1">Membrane</location>
    </subcellularLocation>
</comment>
<dbReference type="PANTHER" id="PTHR37042:SF4">
    <property type="entry name" value="OUTER MEMBRANE PROTEIN RV1973"/>
    <property type="match status" value="1"/>
</dbReference>
<sequence length="164" mass="18390">MSKRVARLVGAVIVLLSVAFVGGGALGGLLYWDGVELRGEQSARAELPPLAIDQIPRVFGYDYQTVERSLTDIYPLLTPTYRQEFQERANKDIIPQARERQLVSQANVVGVGVLDAQRTTASVMVYMNRTVTDKDRQPVYDGSRLRVDYEKVDGKWLISYITPI</sequence>
<evidence type="ECO:0000256" key="1">
    <source>
        <dbReference type="ARBA" id="ARBA00004370"/>
    </source>
</evidence>
<gene>
    <name evidence="3" type="ORF">OY187_10780</name>
</gene>
<dbReference type="PANTHER" id="PTHR37042">
    <property type="entry name" value="OUTER MEMBRANE PROTEIN RV1973"/>
    <property type="match status" value="1"/>
</dbReference>
<dbReference type="InterPro" id="IPR032710">
    <property type="entry name" value="NTF2-like_dom_sf"/>
</dbReference>
<dbReference type="Gene3D" id="3.10.450.50">
    <property type="match status" value="1"/>
</dbReference>
<name>A0ABT4HEE5_MYCIR</name>
<organism evidence="3 4">
    <name type="scientific">Mycolicibacterium iranicum</name>
    <name type="common">Mycobacterium iranicum</name>
    <dbReference type="NCBI Taxonomy" id="912594"/>
    <lineage>
        <taxon>Bacteria</taxon>
        <taxon>Bacillati</taxon>
        <taxon>Actinomycetota</taxon>
        <taxon>Actinomycetes</taxon>
        <taxon>Mycobacteriales</taxon>
        <taxon>Mycobacteriaceae</taxon>
        <taxon>Mycolicibacterium</taxon>
    </lineage>
</organism>
<reference evidence="3" key="1">
    <citation type="submission" date="2022-12" db="EMBL/GenBank/DDBJ databases">
        <title>Whole genome sequence of Mycolicibacterium iranicum strain SBH312.</title>
        <authorList>
            <person name="Jani J."/>
            <person name="Arifin Mustapha Z."/>
            <person name="Ahmed K."/>
            <person name="Kai Ling C."/>
        </authorList>
    </citation>
    <scope>NUCLEOTIDE SEQUENCE</scope>
    <source>
        <strain evidence="3">SBH312</strain>
    </source>
</reference>
<dbReference type="EMBL" id="JAPQYE010000004">
    <property type="protein sequence ID" value="MCZ0728532.1"/>
    <property type="molecule type" value="Genomic_DNA"/>
</dbReference>
<keyword evidence="4" id="KW-1185">Reference proteome</keyword>
<evidence type="ECO:0000313" key="3">
    <source>
        <dbReference type="EMBL" id="MCZ0728532.1"/>
    </source>
</evidence>
<keyword evidence="2" id="KW-0472">Membrane</keyword>
<comment type="caution">
    <text evidence="3">The sequence shown here is derived from an EMBL/GenBank/DDBJ whole genome shotgun (WGS) entry which is preliminary data.</text>
</comment>
<protein>
    <submittedName>
        <fullName evidence="3">Mammalian cell entry protein</fullName>
    </submittedName>
</protein>
<evidence type="ECO:0000256" key="2">
    <source>
        <dbReference type="ARBA" id="ARBA00023136"/>
    </source>
</evidence>
<proteinExistence type="predicted"/>
<evidence type="ECO:0000313" key="4">
    <source>
        <dbReference type="Proteomes" id="UP001084650"/>
    </source>
</evidence>